<sequence length="91" mass="10294">MRDQSLEVFVRGTEASEREAVLRLWEMIEKTERTTLLWNIKKGPYPTLTDSIAVLAAQNASERAKKRVGRARTGPFHPSTSGAVNDGFYRK</sequence>
<accession>A0A126V0N8</accession>
<evidence type="ECO:0000313" key="3">
    <source>
        <dbReference type="Proteomes" id="UP000070371"/>
    </source>
</evidence>
<dbReference type="RefSeq" id="WP_039001684.1">
    <property type="nucleotide sequence ID" value="NZ_CP014327.1"/>
</dbReference>
<gene>
    <name evidence="2" type="ORF">RC74_11900</name>
</gene>
<organism evidence="2 3">
    <name type="scientific">Falsihalocynthiibacter arcticus</name>
    <dbReference type="NCBI Taxonomy" id="1579316"/>
    <lineage>
        <taxon>Bacteria</taxon>
        <taxon>Pseudomonadati</taxon>
        <taxon>Pseudomonadota</taxon>
        <taxon>Alphaproteobacteria</taxon>
        <taxon>Rhodobacterales</taxon>
        <taxon>Roseobacteraceae</taxon>
        <taxon>Falsihalocynthiibacter</taxon>
    </lineage>
</organism>
<dbReference type="AlphaFoldDB" id="A0A126V0N8"/>
<dbReference type="KEGG" id="hat:RC74_11900"/>
<dbReference type="Proteomes" id="UP000070371">
    <property type="component" value="Chromosome"/>
</dbReference>
<feature type="region of interest" description="Disordered" evidence="1">
    <location>
        <begin position="65"/>
        <end position="91"/>
    </location>
</feature>
<proteinExistence type="predicted"/>
<keyword evidence="3" id="KW-1185">Reference proteome</keyword>
<protein>
    <submittedName>
        <fullName evidence="2">Uncharacterized protein</fullName>
    </submittedName>
</protein>
<dbReference type="STRING" id="1579316.RC74_11900"/>
<evidence type="ECO:0000313" key="2">
    <source>
        <dbReference type="EMBL" id="AML51873.1"/>
    </source>
</evidence>
<reference evidence="2 3" key="1">
    <citation type="submission" date="2016-02" db="EMBL/GenBank/DDBJ databases">
        <title>Complete genome sequence of Halocynthiibacter arcticus PAMC 20958t from arctic marine sediment.</title>
        <authorList>
            <person name="Lee Y.M."/>
            <person name="Baek K."/>
            <person name="Lee H.K."/>
            <person name="Shin S.C."/>
        </authorList>
    </citation>
    <scope>NUCLEOTIDE SEQUENCE [LARGE SCALE GENOMIC DNA]</scope>
    <source>
        <strain evidence="2">PAMC 20958</strain>
    </source>
</reference>
<dbReference type="EMBL" id="CP014327">
    <property type="protein sequence ID" value="AML51873.1"/>
    <property type="molecule type" value="Genomic_DNA"/>
</dbReference>
<name>A0A126V0N8_9RHOB</name>
<evidence type="ECO:0000256" key="1">
    <source>
        <dbReference type="SAM" id="MobiDB-lite"/>
    </source>
</evidence>